<organism evidence="1 2">
    <name type="scientific">Plantactinospora mayteni</name>
    <dbReference type="NCBI Taxonomy" id="566021"/>
    <lineage>
        <taxon>Bacteria</taxon>
        <taxon>Bacillati</taxon>
        <taxon>Actinomycetota</taxon>
        <taxon>Actinomycetes</taxon>
        <taxon>Micromonosporales</taxon>
        <taxon>Micromonosporaceae</taxon>
        <taxon>Plantactinospora</taxon>
    </lineage>
</organism>
<protein>
    <recommendedName>
        <fullName evidence="3">Transposase IS4-like domain-containing protein</fullName>
    </recommendedName>
</protein>
<dbReference type="RefSeq" id="WP_203862434.1">
    <property type="nucleotide sequence ID" value="NZ_BAAAZQ010000035.1"/>
</dbReference>
<accession>A0ABQ4F2K5</accession>
<keyword evidence="2" id="KW-1185">Reference proteome</keyword>
<name>A0ABQ4F2K5_9ACTN</name>
<gene>
    <name evidence="1" type="ORF">Pma05_77110</name>
</gene>
<sequence>MTVTGLPFPHAVQAIRITRRTRPRRGGRWRTVTVYAVTSLTAYQASPAHLADYVRGHWAIEALHHIRDVTFGEDGWQVRTGNAPRVMACLRNLAIGILRHQGWTNIAKALRHNAHDAYRPLAILGIIPP</sequence>
<proteinExistence type="predicted"/>
<comment type="caution">
    <text evidence="1">The sequence shown here is derived from an EMBL/GenBank/DDBJ whole genome shotgun (WGS) entry which is preliminary data.</text>
</comment>
<evidence type="ECO:0000313" key="1">
    <source>
        <dbReference type="EMBL" id="GIH01139.1"/>
    </source>
</evidence>
<evidence type="ECO:0000313" key="2">
    <source>
        <dbReference type="Proteomes" id="UP000621500"/>
    </source>
</evidence>
<dbReference type="Proteomes" id="UP000621500">
    <property type="component" value="Unassembled WGS sequence"/>
</dbReference>
<dbReference type="EMBL" id="BONX01000065">
    <property type="protein sequence ID" value="GIH01139.1"/>
    <property type="molecule type" value="Genomic_DNA"/>
</dbReference>
<reference evidence="1 2" key="1">
    <citation type="submission" date="2021-01" db="EMBL/GenBank/DDBJ databases">
        <title>Whole genome shotgun sequence of Plantactinospora mayteni NBRC 109088.</title>
        <authorList>
            <person name="Komaki H."/>
            <person name="Tamura T."/>
        </authorList>
    </citation>
    <scope>NUCLEOTIDE SEQUENCE [LARGE SCALE GENOMIC DNA]</scope>
    <source>
        <strain evidence="1 2">NBRC 109088</strain>
    </source>
</reference>
<evidence type="ECO:0008006" key="3">
    <source>
        <dbReference type="Google" id="ProtNLM"/>
    </source>
</evidence>